<evidence type="ECO:0000313" key="12">
    <source>
        <dbReference type="Proteomes" id="UP000077755"/>
    </source>
</evidence>
<keyword evidence="4" id="KW-0862">Zinc</keyword>
<keyword evidence="5" id="KW-0805">Transcription regulation</keyword>
<dbReference type="EMBL" id="CP093345">
    <property type="protein sequence ID" value="WOG94872.1"/>
    <property type="molecule type" value="Genomic_DNA"/>
</dbReference>
<keyword evidence="1" id="KW-0479">Metal-binding</keyword>
<feature type="domain" description="C2H2-type" evidence="10">
    <location>
        <begin position="75"/>
        <end position="97"/>
    </location>
</feature>
<dbReference type="PANTHER" id="PTHR10593">
    <property type="entry name" value="SERINE/THREONINE-PROTEIN KINASE RIO"/>
    <property type="match status" value="1"/>
</dbReference>
<keyword evidence="2" id="KW-0677">Repeat</keyword>
<evidence type="ECO:0000256" key="7">
    <source>
        <dbReference type="ARBA" id="ARBA00023163"/>
    </source>
</evidence>
<dbReference type="Pfam" id="PF22996">
    <property type="entry name" value="C2H2-2nd_BIRD-IDD"/>
    <property type="match status" value="1"/>
</dbReference>
<dbReference type="GO" id="GO:0005634">
    <property type="term" value="C:nucleus"/>
    <property type="evidence" value="ECO:0007669"/>
    <property type="project" value="TreeGrafter"/>
</dbReference>
<dbReference type="Pfam" id="PF22995">
    <property type="entry name" value="C2CH-3rd_BIRD-IDD"/>
    <property type="match status" value="1"/>
</dbReference>
<keyword evidence="12" id="KW-1185">Reference proteome</keyword>
<reference evidence="11" key="1">
    <citation type="journal article" date="2016" name="Nat. Genet.">
        <title>A high-quality carrot genome assembly provides new insights into carotenoid accumulation and asterid genome evolution.</title>
        <authorList>
            <person name="Iorizzo M."/>
            <person name="Ellison S."/>
            <person name="Senalik D."/>
            <person name="Zeng P."/>
            <person name="Satapoomin P."/>
            <person name="Huang J."/>
            <person name="Bowman M."/>
            <person name="Iovene M."/>
            <person name="Sanseverino W."/>
            <person name="Cavagnaro P."/>
            <person name="Yildiz M."/>
            <person name="Macko-Podgorni A."/>
            <person name="Moranska E."/>
            <person name="Grzebelus E."/>
            <person name="Grzebelus D."/>
            <person name="Ashrafi H."/>
            <person name="Zheng Z."/>
            <person name="Cheng S."/>
            <person name="Spooner D."/>
            <person name="Van Deynze A."/>
            <person name="Simon P."/>
        </authorList>
    </citation>
    <scope>NUCLEOTIDE SEQUENCE</scope>
    <source>
        <tissue evidence="11">Leaf</tissue>
    </source>
</reference>
<evidence type="ECO:0000256" key="5">
    <source>
        <dbReference type="ARBA" id="ARBA00023015"/>
    </source>
</evidence>
<dbReference type="GO" id="GO:0003700">
    <property type="term" value="F:DNA-binding transcription factor activity"/>
    <property type="evidence" value="ECO:0007669"/>
    <property type="project" value="TreeGrafter"/>
</dbReference>
<dbReference type="InterPro" id="IPR036236">
    <property type="entry name" value="Znf_C2H2_sf"/>
</dbReference>
<dbReference type="InterPro" id="IPR031140">
    <property type="entry name" value="IDD1-16"/>
</dbReference>
<dbReference type="InterPro" id="IPR055186">
    <property type="entry name" value="C2H2-2nd_BIRD-IDD"/>
</dbReference>
<dbReference type="PROSITE" id="PS50157">
    <property type="entry name" value="ZINC_FINGER_C2H2_2"/>
    <property type="match status" value="1"/>
</dbReference>
<dbReference type="InterPro" id="IPR013087">
    <property type="entry name" value="Znf_C2H2_type"/>
</dbReference>
<dbReference type="PROSITE" id="PS00028">
    <property type="entry name" value="ZINC_FINGER_C2H2_1"/>
    <property type="match status" value="1"/>
</dbReference>
<dbReference type="KEGG" id="dcr:108213091"/>
<evidence type="ECO:0000256" key="4">
    <source>
        <dbReference type="ARBA" id="ARBA00022833"/>
    </source>
</evidence>
<proteinExistence type="predicted"/>
<dbReference type="GO" id="GO:0003677">
    <property type="term" value="F:DNA binding"/>
    <property type="evidence" value="ECO:0007669"/>
    <property type="project" value="UniProtKB-KW"/>
</dbReference>
<dbReference type="Gene3D" id="3.30.160.60">
    <property type="entry name" value="Classic Zinc Finger"/>
    <property type="match status" value="2"/>
</dbReference>
<keyword evidence="6" id="KW-0238">DNA-binding</keyword>
<evidence type="ECO:0000256" key="8">
    <source>
        <dbReference type="PROSITE-ProRule" id="PRU00042"/>
    </source>
</evidence>
<dbReference type="Pfam" id="PF22992">
    <property type="entry name" value="C2CH-4th_BIRD-IDD"/>
    <property type="match status" value="1"/>
</dbReference>
<keyword evidence="7" id="KW-0804">Transcription</keyword>
<protein>
    <recommendedName>
        <fullName evidence="10">C2H2-type domain-containing protein</fullName>
    </recommendedName>
</protein>
<gene>
    <name evidence="11" type="ORF">DCAR_0314169</name>
</gene>
<evidence type="ECO:0000256" key="1">
    <source>
        <dbReference type="ARBA" id="ARBA00022723"/>
    </source>
</evidence>
<evidence type="ECO:0000259" key="10">
    <source>
        <dbReference type="PROSITE" id="PS50157"/>
    </source>
</evidence>
<organism evidence="11 12">
    <name type="scientific">Daucus carota subsp. sativus</name>
    <name type="common">Carrot</name>
    <dbReference type="NCBI Taxonomy" id="79200"/>
    <lineage>
        <taxon>Eukaryota</taxon>
        <taxon>Viridiplantae</taxon>
        <taxon>Streptophyta</taxon>
        <taxon>Embryophyta</taxon>
        <taxon>Tracheophyta</taxon>
        <taxon>Spermatophyta</taxon>
        <taxon>Magnoliopsida</taxon>
        <taxon>eudicotyledons</taxon>
        <taxon>Gunneridae</taxon>
        <taxon>Pentapetalae</taxon>
        <taxon>asterids</taxon>
        <taxon>campanulids</taxon>
        <taxon>Apiales</taxon>
        <taxon>Apiaceae</taxon>
        <taxon>Apioideae</taxon>
        <taxon>Scandiceae</taxon>
        <taxon>Daucinae</taxon>
        <taxon>Daucus</taxon>
        <taxon>Daucus sect. Daucus</taxon>
    </lineage>
</organism>
<accession>A0AAF0WSD7</accession>
<evidence type="ECO:0000256" key="2">
    <source>
        <dbReference type="ARBA" id="ARBA00022737"/>
    </source>
</evidence>
<feature type="compositionally biased region" description="Polar residues" evidence="9">
    <location>
        <begin position="34"/>
        <end position="43"/>
    </location>
</feature>
<dbReference type="AlphaFoldDB" id="A0AAF0WSD7"/>
<dbReference type="InterPro" id="IPR055187">
    <property type="entry name" value="C2CH-3rd_BIRD-IDD"/>
</dbReference>
<dbReference type="Proteomes" id="UP000077755">
    <property type="component" value="Chromosome 3"/>
</dbReference>
<reference evidence="11" key="2">
    <citation type="submission" date="2022-03" db="EMBL/GenBank/DDBJ databases">
        <title>Draft title - Genomic analysis of global carrot germplasm unveils the trajectory of domestication and the origin of high carotenoid orange carrot.</title>
        <authorList>
            <person name="Iorizzo M."/>
            <person name="Ellison S."/>
            <person name="Senalik D."/>
            <person name="Macko-Podgorni A."/>
            <person name="Grzebelus D."/>
            <person name="Bostan H."/>
            <person name="Rolling W."/>
            <person name="Curaba J."/>
            <person name="Simon P."/>
        </authorList>
    </citation>
    <scope>NUCLEOTIDE SEQUENCE</scope>
    <source>
        <tissue evidence="11">Leaf</tissue>
    </source>
</reference>
<dbReference type="Pfam" id="PF00096">
    <property type="entry name" value="zf-C2H2"/>
    <property type="match status" value="1"/>
</dbReference>
<dbReference type="PANTHER" id="PTHR10593:SF136">
    <property type="entry name" value="PROTEIN INDETERMINATE-DOMAIN 12"/>
    <property type="match status" value="1"/>
</dbReference>
<sequence>MFPAPVMSNLTSLTEEASCASFASLYPLAPSNIVSPATDQQPQKIKKKRNLPGNPDPDAEVIALSPKTLLATNRFVCEICNKGFQRDQNLQLHRRGHNLPWKLKQRNNKIPIKKKAYVCPEPSCVHHNPSRALGDLTGIKKHFSRKHGEKKWKCEKCSKIYAVQSDWKAHTKTCGTREYMCDCGTLFSRKDSFVTHRAFCDALAEETARLSAANNVPILMSSSTTSPLLATPPPPLPDQPQQHHPFSILSNPNFFSTKLPEEHKQKNVENDPQFRFSLSPCDDLLTRNPNLSPNYGLNNMIKRETNEISHINSSPLSTFYQDITTPPAYTNSMMTSSPFRSLPQGLATSSAHLSATALLQKAATMGPKPATMSRNVGHVGSPIAPDYADNYATWQHKSEHGMTRDFLGLTGSGNSRNVDVNVNVNVNGRNLVSFTRGIELPPYQHDHSRMRTHLGFGAERRPGSETWGNY</sequence>
<dbReference type="FunFam" id="3.30.160.60:FF:000554">
    <property type="entry name" value="protein indeterminate-domain 12-like"/>
    <property type="match status" value="1"/>
</dbReference>
<dbReference type="FunFam" id="3.30.160.60:FF:000131">
    <property type="entry name" value="protein indeterminate-domain 5, chloroplastic-like"/>
    <property type="match status" value="1"/>
</dbReference>
<evidence type="ECO:0000256" key="6">
    <source>
        <dbReference type="ARBA" id="ARBA00023125"/>
    </source>
</evidence>
<dbReference type="InterPro" id="IPR055185">
    <property type="entry name" value="C2CH-4th_BIRD-IDD"/>
</dbReference>
<feature type="region of interest" description="Disordered" evidence="9">
    <location>
        <begin position="34"/>
        <end position="57"/>
    </location>
</feature>
<name>A0AAF0WSD7_DAUCS</name>
<evidence type="ECO:0000256" key="9">
    <source>
        <dbReference type="SAM" id="MobiDB-lite"/>
    </source>
</evidence>
<keyword evidence="3 8" id="KW-0863">Zinc-finger</keyword>
<dbReference type="SMART" id="SM00355">
    <property type="entry name" value="ZnF_C2H2"/>
    <property type="match status" value="3"/>
</dbReference>
<evidence type="ECO:0000313" key="11">
    <source>
        <dbReference type="EMBL" id="WOG94872.1"/>
    </source>
</evidence>
<evidence type="ECO:0000256" key="3">
    <source>
        <dbReference type="ARBA" id="ARBA00022771"/>
    </source>
</evidence>
<dbReference type="SUPFAM" id="SSF57667">
    <property type="entry name" value="beta-beta-alpha zinc fingers"/>
    <property type="match status" value="1"/>
</dbReference>
<dbReference type="GO" id="GO:0008270">
    <property type="term" value="F:zinc ion binding"/>
    <property type="evidence" value="ECO:0007669"/>
    <property type="project" value="UniProtKB-KW"/>
</dbReference>